<keyword evidence="6" id="KW-1185">Reference proteome</keyword>
<evidence type="ECO:0008006" key="7">
    <source>
        <dbReference type="Google" id="ProtNLM"/>
    </source>
</evidence>
<dbReference type="SUPFAM" id="SSF51905">
    <property type="entry name" value="FAD/NAD(P)-binding domain"/>
    <property type="match status" value="1"/>
</dbReference>
<evidence type="ECO:0000313" key="5">
    <source>
        <dbReference type="EMBL" id="KAG2450247.1"/>
    </source>
</evidence>
<comment type="caution">
    <text evidence="5">The sequence shown here is derived from an EMBL/GenBank/DDBJ whole genome shotgun (WGS) entry which is preliminary data.</text>
</comment>
<dbReference type="InterPro" id="IPR036188">
    <property type="entry name" value="FAD/NAD-bd_sf"/>
</dbReference>
<protein>
    <recommendedName>
        <fullName evidence="7">FAD dependent oxidoreductase domain-containing protein</fullName>
    </recommendedName>
</protein>
<name>A0A836B7U1_9CHLO</name>
<gene>
    <name evidence="5" type="ORF">HYH02_004759</name>
</gene>
<evidence type="ECO:0000313" key="6">
    <source>
        <dbReference type="Proteomes" id="UP000613740"/>
    </source>
</evidence>
<dbReference type="AlphaFoldDB" id="A0A836B7U1"/>
<keyword evidence="4" id="KW-0560">Oxidoreductase</keyword>
<dbReference type="InterPro" id="IPR045170">
    <property type="entry name" value="MTOX"/>
</dbReference>
<keyword evidence="3" id="KW-0274">FAD</keyword>
<organism evidence="5 6">
    <name type="scientific">Chlamydomonas schloesseri</name>
    <dbReference type="NCBI Taxonomy" id="2026947"/>
    <lineage>
        <taxon>Eukaryota</taxon>
        <taxon>Viridiplantae</taxon>
        <taxon>Chlorophyta</taxon>
        <taxon>core chlorophytes</taxon>
        <taxon>Chlorophyceae</taxon>
        <taxon>CS clade</taxon>
        <taxon>Chlamydomonadales</taxon>
        <taxon>Chlamydomonadaceae</taxon>
        <taxon>Chlamydomonas</taxon>
    </lineage>
</organism>
<proteinExistence type="predicted"/>
<dbReference type="PANTHER" id="PTHR10961:SF7">
    <property type="entry name" value="FAD DEPENDENT OXIDOREDUCTASE DOMAIN-CONTAINING PROTEIN"/>
    <property type="match status" value="1"/>
</dbReference>
<dbReference type="Proteomes" id="UP000613740">
    <property type="component" value="Unassembled WGS sequence"/>
</dbReference>
<accession>A0A836B7U1</accession>
<dbReference type="EMBL" id="JAEHOD010000011">
    <property type="protein sequence ID" value="KAG2450247.1"/>
    <property type="molecule type" value="Genomic_DNA"/>
</dbReference>
<dbReference type="Gene3D" id="3.50.50.60">
    <property type="entry name" value="FAD/NAD(P)-binding domain"/>
    <property type="match status" value="1"/>
</dbReference>
<dbReference type="OrthoDB" id="538125at2759"/>
<dbReference type="Gene3D" id="3.30.9.10">
    <property type="entry name" value="D-Amino Acid Oxidase, subunit A, domain 2"/>
    <property type="match status" value="1"/>
</dbReference>
<evidence type="ECO:0000256" key="4">
    <source>
        <dbReference type="ARBA" id="ARBA00023002"/>
    </source>
</evidence>
<evidence type="ECO:0000256" key="3">
    <source>
        <dbReference type="ARBA" id="ARBA00022827"/>
    </source>
</evidence>
<comment type="cofactor">
    <cofactor evidence="1">
        <name>FAD</name>
        <dbReference type="ChEBI" id="CHEBI:57692"/>
    </cofactor>
</comment>
<evidence type="ECO:0000256" key="2">
    <source>
        <dbReference type="ARBA" id="ARBA00022630"/>
    </source>
</evidence>
<dbReference type="GO" id="GO:0050660">
    <property type="term" value="F:flavin adenine dinucleotide binding"/>
    <property type="evidence" value="ECO:0007669"/>
    <property type="project" value="InterPro"/>
</dbReference>
<evidence type="ECO:0000256" key="1">
    <source>
        <dbReference type="ARBA" id="ARBA00001974"/>
    </source>
</evidence>
<sequence>MAESAAYWRGLQAQAAGSGYTVLEDCRTLDLGMARGGGLAGELLGAMQDATKAAGVRLGTLRHEELMGLFPAMKLDSLATGLLQPDGGVLNKTAADKLLRSLCERQGVLVRDRVVLRGWRDEGDHFRLRTSGALLPDAVSLFEVEQLLVAPEHWPEHAMRLFGAKAEIKVMQSGFLRCDAAASLSKLPVWRSLHMVGGSTDDSPAELQVVGGYPAHVSGRDGSLASMKITSCVPEQQGGPPGTVDDPWSWSPQISISRTWTAAHSRAGKLLRGVGPVMQAAGMSGGIWS</sequence>
<dbReference type="GO" id="GO:0008115">
    <property type="term" value="F:sarcosine oxidase activity"/>
    <property type="evidence" value="ECO:0007669"/>
    <property type="project" value="TreeGrafter"/>
</dbReference>
<reference evidence="5" key="1">
    <citation type="journal article" date="2020" name="bioRxiv">
        <title>Comparative genomics of Chlamydomonas.</title>
        <authorList>
            <person name="Craig R.J."/>
            <person name="Hasan A.R."/>
            <person name="Ness R.W."/>
            <person name="Keightley P.D."/>
        </authorList>
    </citation>
    <scope>NUCLEOTIDE SEQUENCE</scope>
    <source>
        <strain evidence="5">CCAP 11/173</strain>
    </source>
</reference>
<keyword evidence="2" id="KW-0285">Flavoprotein</keyword>
<dbReference type="PANTHER" id="PTHR10961">
    <property type="entry name" value="PEROXISOMAL SARCOSINE OXIDASE"/>
    <property type="match status" value="1"/>
</dbReference>